<reference evidence="2 3" key="2">
    <citation type="submission" date="2018-11" db="EMBL/GenBank/DDBJ databases">
        <authorList>
            <consortium name="Pathogen Informatics"/>
        </authorList>
    </citation>
    <scope>NUCLEOTIDE SEQUENCE [LARGE SCALE GENOMIC DNA]</scope>
</reference>
<dbReference type="EMBL" id="UYRR01005978">
    <property type="protein sequence ID" value="VDK22195.1"/>
    <property type="molecule type" value="Genomic_DNA"/>
</dbReference>
<keyword evidence="3" id="KW-1185">Reference proteome</keyword>
<feature type="region of interest" description="Disordered" evidence="1">
    <location>
        <begin position="1"/>
        <end position="45"/>
    </location>
</feature>
<feature type="compositionally biased region" description="Polar residues" evidence="1">
    <location>
        <begin position="11"/>
        <end position="44"/>
    </location>
</feature>
<feature type="compositionally biased region" description="Basic residues" evidence="1">
    <location>
        <begin position="1"/>
        <end position="10"/>
    </location>
</feature>
<gene>
    <name evidence="2" type="ORF">ASIM_LOCUS3725</name>
</gene>
<sequence length="133" mass="14532">MGRRRHHSKGGNKQQGVQDTSTDQNQSLNKSSTLESNNVSNGNEKSAFEVLKAAKLQQNESIMNGKGPISTSTPLASDVCFILLPTFQFRRKQRANDGSGAARVPIGTKPQPQKSVTEKKEKSDVSSRNLSEF</sequence>
<dbReference type="AlphaFoldDB" id="A0A0M3J8J3"/>
<evidence type="ECO:0000313" key="2">
    <source>
        <dbReference type="EMBL" id="VDK22195.1"/>
    </source>
</evidence>
<organism evidence="4">
    <name type="scientific">Anisakis simplex</name>
    <name type="common">Herring worm</name>
    <dbReference type="NCBI Taxonomy" id="6269"/>
    <lineage>
        <taxon>Eukaryota</taxon>
        <taxon>Metazoa</taxon>
        <taxon>Ecdysozoa</taxon>
        <taxon>Nematoda</taxon>
        <taxon>Chromadorea</taxon>
        <taxon>Rhabditida</taxon>
        <taxon>Spirurina</taxon>
        <taxon>Ascaridomorpha</taxon>
        <taxon>Ascaridoidea</taxon>
        <taxon>Anisakidae</taxon>
        <taxon>Anisakis</taxon>
        <taxon>Anisakis simplex complex</taxon>
    </lineage>
</organism>
<proteinExistence type="predicted"/>
<accession>A0A0M3J8J3</accession>
<name>A0A0M3J8J3_ANISI</name>
<dbReference type="WBParaSite" id="ASIM_0000389801-mRNA-1">
    <property type="protein sequence ID" value="ASIM_0000389801-mRNA-1"/>
    <property type="gene ID" value="ASIM_0000389801"/>
</dbReference>
<protein>
    <submittedName>
        <fullName evidence="2 4">Uncharacterized protein</fullName>
    </submittedName>
</protein>
<evidence type="ECO:0000256" key="1">
    <source>
        <dbReference type="SAM" id="MobiDB-lite"/>
    </source>
</evidence>
<feature type="compositionally biased region" description="Basic and acidic residues" evidence="1">
    <location>
        <begin position="116"/>
        <end position="125"/>
    </location>
</feature>
<dbReference type="Proteomes" id="UP000267096">
    <property type="component" value="Unassembled WGS sequence"/>
</dbReference>
<reference evidence="4" key="1">
    <citation type="submission" date="2017-02" db="UniProtKB">
        <authorList>
            <consortium name="WormBaseParasite"/>
        </authorList>
    </citation>
    <scope>IDENTIFICATION</scope>
</reference>
<evidence type="ECO:0000313" key="3">
    <source>
        <dbReference type="Proteomes" id="UP000267096"/>
    </source>
</evidence>
<evidence type="ECO:0000313" key="4">
    <source>
        <dbReference type="WBParaSite" id="ASIM_0000389801-mRNA-1"/>
    </source>
</evidence>
<feature type="region of interest" description="Disordered" evidence="1">
    <location>
        <begin position="93"/>
        <end position="133"/>
    </location>
</feature>